<proteinExistence type="predicted"/>
<gene>
    <name evidence="3" type="ORF">KC640_00320</name>
</gene>
<dbReference type="InterPro" id="IPR003646">
    <property type="entry name" value="SH3-like_bac-type"/>
</dbReference>
<dbReference type="Pfam" id="PF08239">
    <property type="entry name" value="SH3_3"/>
    <property type="match status" value="1"/>
</dbReference>
<reference evidence="3" key="2">
    <citation type="journal article" date="2021" name="Microbiome">
        <title>Successional dynamics and alternative stable states in a saline activated sludge microbial community over 9 years.</title>
        <authorList>
            <person name="Wang Y."/>
            <person name="Ye J."/>
            <person name="Ju F."/>
            <person name="Liu L."/>
            <person name="Boyd J.A."/>
            <person name="Deng Y."/>
            <person name="Parks D.H."/>
            <person name="Jiang X."/>
            <person name="Yin X."/>
            <person name="Woodcroft B.J."/>
            <person name="Tyson G.W."/>
            <person name="Hugenholtz P."/>
            <person name="Polz M.F."/>
            <person name="Zhang T."/>
        </authorList>
    </citation>
    <scope>NUCLEOTIDE SEQUENCE</scope>
    <source>
        <strain evidence="3">HKST-UBA12</strain>
    </source>
</reference>
<evidence type="ECO:0000313" key="3">
    <source>
        <dbReference type="EMBL" id="MCA9378850.1"/>
    </source>
</evidence>
<feature type="transmembrane region" description="Helical" evidence="1">
    <location>
        <begin position="202"/>
        <end position="222"/>
    </location>
</feature>
<name>A0A955I4E6_9BACT</name>
<dbReference type="EMBL" id="JAGQLI010000019">
    <property type="protein sequence ID" value="MCA9378850.1"/>
    <property type="molecule type" value="Genomic_DNA"/>
</dbReference>
<accession>A0A955I4E6</accession>
<evidence type="ECO:0000256" key="1">
    <source>
        <dbReference type="SAM" id="Phobius"/>
    </source>
</evidence>
<dbReference type="AlphaFoldDB" id="A0A955I4E6"/>
<keyword evidence="1" id="KW-1133">Transmembrane helix</keyword>
<feature type="transmembrane region" description="Helical" evidence="1">
    <location>
        <begin position="168"/>
        <end position="190"/>
    </location>
</feature>
<reference evidence="3" key="1">
    <citation type="submission" date="2020-04" db="EMBL/GenBank/DDBJ databases">
        <authorList>
            <person name="Zhang T."/>
        </authorList>
    </citation>
    <scope>NUCLEOTIDE SEQUENCE</scope>
    <source>
        <strain evidence="3">HKST-UBA12</strain>
    </source>
</reference>
<organism evidence="3 4">
    <name type="scientific">Candidatus Dojkabacteria bacterium</name>
    <dbReference type="NCBI Taxonomy" id="2099670"/>
    <lineage>
        <taxon>Bacteria</taxon>
        <taxon>Candidatus Dojkabacteria</taxon>
    </lineage>
</organism>
<feature type="domain" description="SH3b" evidence="2">
    <location>
        <begin position="261"/>
        <end position="305"/>
    </location>
</feature>
<feature type="non-terminal residue" evidence="3">
    <location>
        <position position="1"/>
    </location>
</feature>
<comment type="caution">
    <text evidence="3">The sequence shown here is derived from an EMBL/GenBank/DDBJ whole genome shotgun (WGS) entry which is preliminary data.</text>
</comment>
<evidence type="ECO:0000313" key="4">
    <source>
        <dbReference type="Proteomes" id="UP000760819"/>
    </source>
</evidence>
<evidence type="ECO:0000259" key="2">
    <source>
        <dbReference type="Pfam" id="PF08239"/>
    </source>
</evidence>
<sequence>TGYIRIKTTPRNEEVAGGVSVVQGARIDVDIRTTDEEYQELAVLAMSIADVEEGSEAALKLTIENLGNVDTAPSSVEIEIQDLNKNPLQSIKLTDLELVPVSTRKDVYTNFSLNVNPGEYFAHVRVLKADNILREDDLVFRQLGTAVVTSPRLQVDGGFLSRIFGENLPLNIALLLFEALVVIVAVALVLRQKKYSQESMTRIKIAATLTFIVVALVSIVLLNSQPLGVVLGKSTTGSPLTGQMQAVQGISTEAGITYYPIYEKPDYESGVIYRAVEGETFEIVEDQGDWLKVTLPDSLVGWLSRLNVKQ</sequence>
<keyword evidence="1" id="KW-0812">Transmembrane</keyword>
<keyword evidence="1" id="KW-0472">Membrane</keyword>
<dbReference type="Gene3D" id="2.30.30.40">
    <property type="entry name" value="SH3 Domains"/>
    <property type="match status" value="1"/>
</dbReference>
<dbReference type="Proteomes" id="UP000760819">
    <property type="component" value="Unassembled WGS sequence"/>
</dbReference>
<protein>
    <submittedName>
        <fullName evidence="3">SH3 domain-containing protein</fullName>
    </submittedName>
</protein>